<name>A0A650EK81_9BACT</name>
<sequence>MLTINPVNFNTNSNKYISFGNHQNKTNNKIGVMSLDKKPNAKINFEKDLHNTQKADMVQSNPIKAIGYNIVKAYNILCTPKRRTTQTESTYIHLPYMA</sequence>
<reference evidence="1" key="1">
    <citation type="journal article" date="2020" name="J. ISSAAS">
        <title>Lactobacilli and other gastrointestinal microbiota of Peromyscus leucopus, reservoir host for agents of Lyme disease and other zoonoses in North America.</title>
        <authorList>
            <person name="Milovic A."/>
            <person name="Bassam K."/>
            <person name="Shao H."/>
            <person name="Chatzistamou I."/>
            <person name="Tufts D.M."/>
            <person name="Diuk-Wasser M."/>
            <person name="Barbour A.G."/>
        </authorList>
    </citation>
    <scope>NUCLEOTIDE SEQUENCE</scope>
    <source>
        <strain evidence="1">LL20</strain>
    </source>
</reference>
<dbReference type="EMBL" id="MN577570">
    <property type="protein sequence ID" value="QGT49621.1"/>
    <property type="molecule type" value="Genomic_DNA"/>
</dbReference>
<accession>A0A650EK81</accession>
<evidence type="ECO:0000313" key="1">
    <source>
        <dbReference type="EMBL" id="QGT49621.1"/>
    </source>
</evidence>
<dbReference type="AlphaFoldDB" id="A0A650EK81"/>
<proteinExistence type="predicted"/>
<protein>
    <submittedName>
        <fullName evidence="1">Uncharacterized protein</fullName>
    </submittedName>
</protein>
<gene>
    <name evidence="1" type="ORF">Melaina855_0080</name>
</gene>
<organism evidence="1">
    <name type="scientific">uncultured Candidatus Melainabacteria bacterium</name>
    <dbReference type="NCBI Taxonomy" id="2682970"/>
    <lineage>
        <taxon>Bacteria</taxon>
        <taxon>Bacillati</taxon>
        <taxon>Candidatus Melainabacteria</taxon>
        <taxon>environmental samples</taxon>
    </lineage>
</organism>